<dbReference type="Proteomes" id="UP000257109">
    <property type="component" value="Unassembled WGS sequence"/>
</dbReference>
<evidence type="ECO:0000313" key="1">
    <source>
        <dbReference type="EMBL" id="RDX86511.1"/>
    </source>
</evidence>
<feature type="non-terminal residue" evidence="1">
    <location>
        <position position="89"/>
    </location>
</feature>
<gene>
    <name evidence="1" type="ORF">CR513_32150</name>
</gene>
<dbReference type="EMBL" id="QJKJ01006504">
    <property type="protein sequence ID" value="RDX86511.1"/>
    <property type="molecule type" value="Genomic_DNA"/>
</dbReference>
<protein>
    <submittedName>
        <fullName evidence="1">Uncharacterized protein</fullName>
    </submittedName>
</protein>
<reference evidence="1" key="1">
    <citation type="submission" date="2018-05" db="EMBL/GenBank/DDBJ databases">
        <title>Draft genome of Mucuna pruriens seed.</title>
        <authorList>
            <person name="Nnadi N.E."/>
            <person name="Vos R."/>
            <person name="Hasami M.H."/>
            <person name="Devisetty U.K."/>
            <person name="Aguiy J.C."/>
        </authorList>
    </citation>
    <scope>NUCLEOTIDE SEQUENCE [LARGE SCALE GENOMIC DNA]</scope>
    <source>
        <strain evidence="1">JCA_2017</strain>
    </source>
</reference>
<comment type="caution">
    <text evidence="1">The sequence shown here is derived from an EMBL/GenBank/DDBJ whole genome shotgun (WGS) entry which is preliminary data.</text>
</comment>
<evidence type="ECO:0000313" key="2">
    <source>
        <dbReference type="Proteomes" id="UP000257109"/>
    </source>
</evidence>
<name>A0A371G7K8_MUCPR</name>
<proteinExistence type="predicted"/>
<dbReference type="AlphaFoldDB" id="A0A371G7K8"/>
<sequence>PYLKLQTFKLDNPDSPRKLRQRFATSLFTIQSSLTICNVKYGREAISKFMIVSTNQHKSFNVFCPHSYSSQETFQESHTYTIFGFILFQ</sequence>
<accession>A0A371G7K8</accession>
<organism evidence="1 2">
    <name type="scientific">Mucuna pruriens</name>
    <name type="common">Velvet bean</name>
    <name type="synonym">Dolichos pruriens</name>
    <dbReference type="NCBI Taxonomy" id="157652"/>
    <lineage>
        <taxon>Eukaryota</taxon>
        <taxon>Viridiplantae</taxon>
        <taxon>Streptophyta</taxon>
        <taxon>Embryophyta</taxon>
        <taxon>Tracheophyta</taxon>
        <taxon>Spermatophyta</taxon>
        <taxon>Magnoliopsida</taxon>
        <taxon>eudicotyledons</taxon>
        <taxon>Gunneridae</taxon>
        <taxon>Pentapetalae</taxon>
        <taxon>rosids</taxon>
        <taxon>fabids</taxon>
        <taxon>Fabales</taxon>
        <taxon>Fabaceae</taxon>
        <taxon>Papilionoideae</taxon>
        <taxon>50 kb inversion clade</taxon>
        <taxon>NPAAA clade</taxon>
        <taxon>indigoferoid/millettioid clade</taxon>
        <taxon>Phaseoleae</taxon>
        <taxon>Mucuna</taxon>
    </lineage>
</organism>
<feature type="non-terminal residue" evidence="1">
    <location>
        <position position="1"/>
    </location>
</feature>
<keyword evidence="2" id="KW-1185">Reference proteome</keyword>